<dbReference type="AlphaFoldDB" id="A0A1Y6CGB6"/>
<feature type="signal peptide" evidence="1">
    <location>
        <begin position="1"/>
        <end position="27"/>
    </location>
</feature>
<feature type="chain" id="PRO_5011989125" description="Lipoprotein" evidence="1">
    <location>
        <begin position="28"/>
        <end position="235"/>
    </location>
</feature>
<organism evidence="2 3">
    <name type="scientific">Tistlia consotensis USBA 355</name>
    <dbReference type="NCBI Taxonomy" id="560819"/>
    <lineage>
        <taxon>Bacteria</taxon>
        <taxon>Pseudomonadati</taxon>
        <taxon>Pseudomonadota</taxon>
        <taxon>Alphaproteobacteria</taxon>
        <taxon>Rhodospirillales</taxon>
        <taxon>Rhodovibrionaceae</taxon>
        <taxon>Tistlia</taxon>
    </lineage>
</organism>
<proteinExistence type="predicted"/>
<evidence type="ECO:0000313" key="3">
    <source>
        <dbReference type="Proteomes" id="UP000192917"/>
    </source>
</evidence>
<dbReference type="STRING" id="560819.SAMN05428998_124105"/>
<gene>
    <name evidence="2" type="ORF">SAMN05428998_124105</name>
</gene>
<evidence type="ECO:0000313" key="2">
    <source>
        <dbReference type="EMBL" id="SMF63412.1"/>
    </source>
</evidence>
<accession>A0A1Y6CGB6</accession>
<keyword evidence="3" id="KW-1185">Reference proteome</keyword>
<evidence type="ECO:0000256" key="1">
    <source>
        <dbReference type="SAM" id="SignalP"/>
    </source>
</evidence>
<reference evidence="2 3" key="1">
    <citation type="submission" date="2017-04" db="EMBL/GenBank/DDBJ databases">
        <authorList>
            <person name="Afonso C.L."/>
            <person name="Miller P.J."/>
            <person name="Scott M.A."/>
            <person name="Spackman E."/>
            <person name="Goraichik I."/>
            <person name="Dimitrov K.M."/>
            <person name="Suarez D.L."/>
            <person name="Swayne D.E."/>
        </authorList>
    </citation>
    <scope>NUCLEOTIDE SEQUENCE [LARGE SCALE GENOMIC DNA]</scope>
    <source>
        <strain evidence="2 3">USBA 355</strain>
    </source>
</reference>
<name>A0A1Y6CGB6_9PROT</name>
<dbReference type="EMBL" id="FWZX01000024">
    <property type="protein sequence ID" value="SMF63412.1"/>
    <property type="molecule type" value="Genomic_DNA"/>
</dbReference>
<dbReference type="Proteomes" id="UP000192917">
    <property type="component" value="Unassembled WGS sequence"/>
</dbReference>
<sequence>MLRLAALLASLCLLAGCVTTGSQTVRALPPGKSLAVVSGLGDELAMRGDWLIQTGDNTAKVEVADWRIDGQVEDQLKSLLQAGGRFRLVDCTPDREALNAIVAQRRTWTSDYLPPVMQRLRADCDADLYLFVLPAREGLFGGGYGPTVRGYGLYRRSFLGSESAVAYTFLWLYLFDRSGAEPVGSALMRELHALDDHRALDPAHFPPEQKATARAMIERLLREHLPENLHALGMT</sequence>
<keyword evidence="1" id="KW-0732">Signal</keyword>
<evidence type="ECO:0008006" key="4">
    <source>
        <dbReference type="Google" id="ProtNLM"/>
    </source>
</evidence>
<dbReference type="RefSeq" id="WP_085125152.1">
    <property type="nucleotide sequence ID" value="NZ_FWZX01000024.1"/>
</dbReference>
<dbReference type="PROSITE" id="PS51257">
    <property type="entry name" value="PROKAR_LIPOPROTEIN"/>
    <property type="match status" value="1"/>
</dbReference>
<protein>
    <recommendedName>
        <fullName evidence="4">Lipoprotein</fullName>
    </recommendedName>
</protein>